<dbReference type="GO" id="GO:0005634">
    <property type="term" value="C:nucleus"/>
    <property type="evidence" value="ECO:0007669"/>
    <property type="project" value="UniProtKB-SubCell"/>
</dbReference>
<dbReference type="GO" id="GO:0030983">
    <property type="term" value="F:mismatched DNA binding"/>
    <property type="evidence" value="ECO:0007669"/>
    <property type="project" value="TreeGrafter"/>
</dbReference>
<dbReference type="Pfam" id="PF17913">
    <property type="entry name" value="FHA_2"/>
    <property type="match status" value="1"/>
</dbReference>
<dbReference type="InParanoid" id="A0A0D2X534"/>
<protein>
    <submittedName>
        <fullName evidence="7">Aprataxin</fullName>
    </submittedName>
</protein>
<dbReference type="AlphaFoldDB" id="A0A0D2X534"/>
<organism evidence="7 8">
    <name type="scientific">Capsaspora owczarzaki (strain ATCC 30864)</name>
    <dbReference type="NCBI Taxonomy" id="595528"/>
    <lineage>
        <taxon>Eukaryota</taxon>
        <taxon>Filasterea</taxon>
        <taxon>Capsaspora</taxon>
    </lineage>
</organism>
<keyword evidence="8" id="KW-1185">Reference proteome</keyword>
<dbReference type="EMBL" id="KE346373">
    <property type="protein sequence ID" value="KJE97114.1"/>
    <property type="molecule type" value="Genomic_DNA"/>
</dbReference>
<evidence type="ECO:0000259" key="6">
    <source>
        <dbReference type="Pfam" id="PF17913"/>
    </source>
</evidence>
<evidence type="ECO:0000259" key="5">
    <source>
        <dbReference type="Pfam" id="PF16278"/>
    </source>
</evidence>
<dbReference type="Proteomes" id="UP000008743">
    <property type="component" value="Unassembled WGS sequence"/>
</dbReference>
<evidence type="ECO:0000256" key="4">
    <source>
        <dbReference type="SAM" id="MobiDB-lite"/>
    </source>
</evidence>
<dbReference type="InterPro" id="IPR036265">
    <property type="entry name" value="HIT-like_sf"/>
</dbReference>
<dbReference type="Pfam" id="PF11969">
    <property type="entry name" value="DcpS_C"/>
    <property type="match status" value="1"/>
</dbReference>
<dbReference type="CDD" id="cd22671">
    <property type="entry name" value="FHA_APTX-like"/>
    <property type="match status" value="1"/>
</dbReference>
<evidence type="ECO:0000256" key="3">
    <source>
        <dbReference type="ARBA" id="ARBA00023242"/>
    </source>
</evidence>
<dbReference type="PhylomeDB" id="A0A0D2X534"/>
<dbReference type="GO" id="GO:1990165">
    <property type="term" value="F:single-strand break-containing DNA binding"/>
    <property type="evidence" value="ECO:0007669"/>
    <property type="project" value="TreeGrafter"/>
</dbReference>
<dbReference type="Gene3D" id="3.30.428.10">
    <property type="entry name" value="HIT-like"/>
    <property type="match status" value="1"/>
</dbReference>
<evidence type="ECO:0000313" key="8">
    <source>
        <dbReference type="Proteomes" id="UP000008743"/>
    </source>
</evidence>
<dbReference type="GO" id="GO:0000012">
    <property type="term" value="P:single strand break repair"/>
    <property type="evidence" value="ECO:0007669"/>
    <property type="project" value="TreeGrafter"/>
</dbReference>
<dbReference type="Gene3D" id="2.60.200.20">
    <property type="match status" value="1"/>
</dbReference>
<reference evidence="8" key="1">
    <citation type="submission" date="2011-02" db="EMBL/GenBank/DDBJ databases">
        <title>The Genome Sequence of Capsaspora owczarzaki ATCC 30864.</title>
        <authorList>
            <person name="Russ C."/>
            <person name="Cuomo C."/>
            <person name="Burger G."/>
            <person name="Gray M.W."/>
            <person name="Holland P.W.H."/>
            <person name="King N."/>
            <person name="Lang F.B.F."/>
            <person name="Roger A.J."/>
            <person name="Ruiz-Trillo I."/>
            <person name="Young S.K."/>
            <person name="Zeng Q."/>
            <person name="Gargeya S."/>
            <person name="Alvarado L."/>
            <person name="Berlin A."/>
            <person name="Chapman S.B."/>
            <person name="Chen Z."/>
            <person name="Freedman E."/>
            <person name="Gellesch M."/>
            <person name="Goldberg J."/>
            <person name="Griggs A."/>
            <person name="Gujja S."/>
            <person name="Heilman E."/>
            <person name="Heiman D."/>
            <person name="Howarth C."/>
            <person name="Mehta T."/>
            <person name="Neiman D."/>
            <person name="Pearson M."/>
            <person name="Roberts A."/>
            <person name="Saif S."/>
            <person name="Shea T."/>
            <person name="Shenoy N."/>
            <person name="Sisk P."/>
            <person name="Stolte C."/>
            <person name="Sykes S."/>
            <person name="White J."/>
            <person name="Yandava C."/>
            <person name="Haas B."/>
            <person name="Nusbaum C."/>
            <person name="Birren B."/>
        </authorList>
    </citation>
    <scope>NUCLEOTIDE SEQUENCE</scope>
    <source>
        <strain evidence="8">ATCC 30864</strain>
    </source>
</reference>
<gene>
    <name evidence="7" type="ORF">CAOG_007584</name>
</gene>
<dbReference type="PANTHER" id="PTHR12486:SF4">
    <property type="entry name" value="APRATAXIN"/>
    <property type="match status" value="1"/>
</dbReference>
<feature type="region of interest" description="Disordered" evidence="4">
    <location>
        <begin position="184"/>
        <end position="213"/>
    </location>
</feature>
<dbReference type="GO" id="GO:0003725">
    <property type="term" value="F:double-stranded RNA binding"/>
    <property type="evidence" value="ECO:0007669"/>
    <property type="project" value="TreeGrafter"/>
</dbReference>
<dbReference type="STRING" id="595528.A0A0D2X534"/>
<sequence length="474" mass="52450">MCAFPKSPPFSPRSLAPSSIFQHHYSTPSVLLMKFLFNFRSKQAQSFTLPFSAPSMFRAAFVEPGGRERLQCRDGATSIGRTEQTGITDLGCSREQIKVRFSAATGQMQVQQCGKHPSVVNRTLLSSRSDQIALDGSAGRVDVELFLPATSTFPHRLIIEPIRASNHAIPASPAIPALPIQVDTKSNAQSSNKPSVESAIVSKPSGRSTRPAAEPLVPEVAAKWARIEQDETDSEDEIEELSATTRSTPRSPAIIAAAATRAPKNAFDALVASPAGQKTAPSSPAHRAAPPFQGNWSNALYDYIRHPDRYKADTFFLDKHTMTIRDKFAKAKHHLLVLPLTEIESVTALEKMKERADFAVSRLQAENRNQVASFRIGFHAVPSMRLLHLHVISQDFDSAHLKNKKHWNSFTTAFFVDYDKVVQQLQNTGQVKFDTNRYESMLKADMKCHVCQAPIRTIPALKQHLQQHPLGPSK</sequence>
<dbReference type="InterPro" id="IPR032566">
    <property type="entry name" value="Znf-C2HE"/>
</dbReference>
<dbReference type="PANTHER" id="PTHR12486">
    <property type="entry name" value="APRATAXIN-RELATED"/>
    <property type="match status" value="1"/>
</dbReference>
<evidence type="ECO:0000256" key="1">
    <source>
        <dbReference type="ARBA" id="ARBA00004123"/>
    </source>
</evidence>
<dbReference type="FunFam" id="3.30.428.10:FF:000004">
    <property type="entry name" value="aprataxin isoform X2"/>
    <property type="match status" value="1"/>
</dbReference>
<evidence type="ECO:0000313" key="7">
    <source>
        <dbReference type="EMBL" id="KJE97114.1"/>
    </source>
</evidence>
<dbReference type="OrthoDB" id="3512845at2759"/>
<dbReference type="InterPro" id="IPR008984">
    <property type="entry name" value="SMAD_FHA_dom_sf"/>
</dbReference>
<accession>A0A0D2X534</accession>
<feature type="domain" description="Aprataxin C2HE/C2H2/C2HC zinc finger" evidence="5">
    <location>
        <begin position="411"/>
        <end position="468"/>
    </location>
</feature>
<name>A0A0D2X534_CAPO3</name>
<dbReference type="GO" id="GO:0033699">
    <property type="term" value="F:DNA 5'-adenosine monophosphate hydrolase activity"/>
    <property type="evidence" value="ECO:0007669"/>
    <property type="project" value="TreeGrafter"/>
</dbReference>
<dbReference type="Pfam" id="PF16278">
    <property type="entry name" value="zf-C2HE"/>
    <property type="match status" value="1"/>
</dbReference>
<feature type="domain" description="PNK FHA" evidence="6">
    <location>
        <begin position="74"/>
        <end position="123"/>
    </location>
</feature>
<dbReference type="InterPro" id="IPR041388">
    <property type="entry name" value="FHA_2"/>
</dbReference>
<keyword evidence="2" id="KW-0378">Hydrolase</keyword>
<dbReference type="SUPFAM" id="SSF49879">
    <property type="entry name" value="SMAD/FHA domain"/>
    <property type="match status" value="1"/>
</dbReference>
<proteinExistence type="predicted"/>
<evidence type="ECO:0000256" key="2">
    <source>
        <dbReference type="ARBA" id="ARBA00022801"/>
    </source>
</evidence>
<comment type="subcellular location">
    <subcellularLocation>
        <location evidence="1">Nucleus</location>
    </subcellularLocation>
</comment>
<dbReference type="GO" id="GO:0003697">
    <property type="term" value="F:single-stranded DNA binding"/>
    <property type="evidence" value="ECO:0007669"/>
    <property type="project" value="TreeGrafter"/>
</dbReference>
<keyword evidence="3" id="KW-0539">Nucleus</keyword>
<dbReference type="SUPFAM" id="SSF54197">
    <property type="entry name" value="HIT-like"/>
    <property type="match status" value="1"/>
</dbReference>
<feature type="compositionally biased region" description="Polar residues" evidence="4">
    <location>
        <begin position="184"/>
        <end position="195"/>
    </location>
</feature>